<gene>
    <name evidence="2" type="primary">LOC111115474</name>
</gene>
<dbReference type="GeneID" id="111115474"/>
<proteinExistence type="predicted"/>
<dbReference type="AlphaFoldDB" id="A0A8B8C2N4"/>
<dbReference type="OrthoDB" id="6111221at2759"/>
<sequence length="248" mass="28105">MAMSMTPRKIYSLKNICCLCGFSFVVTEINKDGNVAVKKFSKLKLRLTEEKKKIIQEVTDIPGNAEGVCTKCYTKVEKVSKYRTEIASILETFELNMRRNIAKTPESRKKRLLRSPKMCLPEPKSIHLTNDPIESNEKSKQGQAIPVSTCQLNFRPILPKLQESTQLQDVCTSVTFPETVSVEIPEGSQQCTREIAKDLNFESMQLQDTFTSITFPETVSVEIPERSQQCTREIAKDLNSVDSALSKW</sequence>
<dbReference type="Proteomes" id="UP000694844">
    <property type="component" value="Chromosome 9"/>
</dbReference>
<protein>
    <submittedName>
        <fullName evidence="2">Uncharacterized protein LOC111115474 isoform X2</fullName>
    </submittedName>
</protein>
<organism evidence="1 2">
    <name type="scientific">Crassostrea virginica</name>
    <name type="common">Eastern oyster</name>
    <dbReference type="NCBI Taxonomy" id="6565"/>
    <lineage>
        <taxon>Eukaryota</taxon>
        <taxon>Metazoa</taxon>
        <taxon>Spiralia</taxon>
        <taxon>Lophotrochozoa</taxon>
        <taxon>Mollusca</taxon>
        <taxon>Bivalvia</taxon>
        <taxon>Autobranchia</taxon>
        <taxon>Pteriomorphia</taxon>
        <taxon>Ostreida</taxon>
        <taxon>Ostreoidea</taxon>
        <taxon>Ostreidae</taxon>
        <taxon>Crassostrea</taxon>
    </lineage>
</organism>
<evidence type="ECO:0000313" key="1">
    <source>
        <dbReference type="Proteomes" id="UP000694844"/>
    </source>
</evidence>
<name>A0A8B8C2N4_CRAVI</name>
<accession>A0A8B8C2N4</accession>
<reference evidence="2" key="1">
    <citation type="submission" date="2025-08" db="UniProtKB">
        <authorList>
            <consortium name="RefSeq"/>
        </authorList>
    </citation>
    <scope>IDENTIFICATION</scope>
    <source>
        <tissue evidence="2">Whole sample</tissue>
    </source>
</reference>
<keyword evidence="1" id="KW-1185">Reference proteome</keyword>
<dbReference type="RefSeq" id="XP_022309942.1">
    <property type="nucleotide sequence ID" value="XM_022454234.1"/>
</dbReference>
<evidence type="ECO:0000313" key="2">
    <source>
        <dbReference type="RefSeq" id="XP_022309942.1"/>
    </source>
</evidence>